<proteinExistence type="predicted"/>
<evidence type="ECO:0000313" key="1">
    <source>
        <dbReference type="EMBL" id="WAS91945.1"/>
    </source>
</evidence>
<accession>A0ABY7GYI0</accession>
<protein>
    <submittedName>
        <fullName evidence="1">Uncharacterized protein</fullName>
    </submittedName>
</protein>
<reference evidence="1" key="1">
    <citation type="submission" date="2022-11" db="EMBL/GenBank/DDBJ databases">
        <title>Minimal conservation of predation-associated metabolite biosynthetic gene clusters underscores biosynthetic potential of Myxococcota including descriptions for ten novel species: Archangium lansinium sp. nov., Myxococcus landrumus sp. nov., Nannocystis bai.</title>
        <authorList>
            <person name="Ahearne A."/>
            <person name="Stevens C."/>
            <person name="Dowd S."/>
        </authorList>
    </citation>
    <scope>NUCLEOTIDE SEQUENCE</scope>
    <source>
        <strain evidence="1">Fl3</strain>
    </source>
</reference>
<sequence>MRRIWLVGQIRASAQGEKRLFIDRLLKFVDVEDGDELLAMALLELDLVTVKGVSSDLKRILRENPDASPAQLKVLFEKALANKGNGHEVDGRMTSIASTFFAKKCFGLQGRN</sequence>
<dbReference type="Proteomes" id="UP001164459">
    <property type="component" value="Chromosome"/>
</dbReference>
<gene>
    <name evidence="1" type="ORF">O0S08_37670</name>
</gene>
<name>A0ABY7GYI0_9BACT</name>
<dbReference type="RefSeq" id="WP_269034298.1">
    <property type="nucleotide sequence ID" value="NZ_CP114040.1"/>
</dbReference>
<keyword evidence="2" id="KW-1185">Reference proteome</keyword>
<evidence type="ECO:0000313" key="2">
    <source>
        <dbReference type="Proteomes" id="UP001164459"/>
    </source>
</evidence>
<dbReference type="EMBL" id="CP114040">
    <property type="protein sequence ID" value="WAS91945.1"/>
    <property type="molecule type" value="Genomic_DNA"/>
</dbReference>
<organism evidence="1 2">
    <name type="scientific">Nannocystis punicea</name>
    <dbReference type="NCBI Taxonomy" id="2995304"/>
    <lineage>
        <taxon>Bacteria</taxon>
        <taxon>Pseudomonadati</taxon>
        <taxon>Myxococcota</taxon>
        <taxon>Polyangia</taxon>
        <taxon>Nannocystales</taxon>
        <taxon>Nannocystaceae</taxon>
        <taxon>Nannocystis</taxon>
    </lineage>
</organism>